<keyword evidence="2" id="KW-0479">Metal-binding</keyword>
<dbReference type="RefSeq" id="WP_043437224.1">
    <property type="nucleotide sequence ID" value="NZ_CP009313.1"/>
</dbReference>
<evidence type="ECO:0000313" key="7">
    <source>
        <dbReference type="EMBL" id="QEV37602.1"/>
    </source>
</evidence>
<evidence type="ECO:0000313" key="9">
    <source>
        <dbReference type="Proteomes" id="UP000325763"/>
    </source>
</evidence>
<dbReference type="OrthoDB" id="9782387at2"/>
<evidence type="ECO:0000256" key="2">
    <source>
        <dbReference type="ARBA" id="ARBA00022723"/>
    </source>
</evidence>
<dbReference type="Proteomes" id="UP000325763">
    <property type="component" value="Chromosome"/>
</dbReference>
<dbReference type="AlphaFoldDB" id="A0A0B5D7B6"/>
<dbReference type="SFLD" id="SFLDG01072">
    <property type="entry name" value="dehydrogenase_like"/>
    <property type="match status" value="1"/>
</dbReference>
<feature type="domain" description="Radical SAM core" evidence="5">
    <location>
        <begin position="29"/>
        <end position="260"/>
    </location>
</feature>
<dbReference type="NCBIfam" id="TIGR04269">
    <property type="entry name" value="SAM_SPASM_FxsB"/>
    <property type="match status" value="1"/>
</dbReference>
<evidence type="ECO:0000259" key="5">
    <source>
        <dbReference type="PROSITE" id="PS51918"/>
    </source>
</evidence>
<dbReference type="PROSITE" id="PS51918">
    <property type="entry name" value="RADICAL_SAM"/>
    <property type="match status" value="1"/>
</dbReference>
<dbReference type="Pfam" id="PF04055">
    <property type="entry name" value="Radical_SAM"/>
    <property type="match status" value="1"/>
</dbReference>
<dbReference type="InterPro" id="IPR007197">
    <property type="entry name" value="rSAM"/>
</dbReference>
<dbReference type="Gene3D" id="3.20.20.70">
    <property type="entry name" value="Aldolase class I"/>
    <property type="match status" value="1"/>
</dbReference>
<evidence type="ECO:0000256" key="3">
    <source>
        <dbReference type="ARBA" id="ARBA00023004"/>
    </source>
</evidence>
<dbReference type="CDD" id="cd01335">
    <property type="entry name" value="Radical_SAM"/>
    <property type="match status" value="1"/>
</dbReference>
<dbReference type="PANTHER" id="PTHR43273">
    <property type="entry name" value="ANAEROBIC SULFATASE-MATURATING ENZYME HOMOLOG ASLB-RELATED"/>
    <property type="match status" value="1"/>
</dbReference>
<dbReference type="EMBL" id="CP009313">
    <property type="protein sequence ID" value="AJE39019.1"/>
    <property type="molecule type" value="Genomic_DNA"/>
</dbReference>
<proteinExistence type="predicted"/>
<dbReference type="PANTHER" id="PTHR43273:SF8">
    <property type="entry name" value="RADICAL SAM DOMAIN PROTEIN"/>
    <property type="match status" value="1"/>
</dbReference>
<accession>A0A0B5D7B6</accession>
<dbReference type="GO" id="GO:0051536">
    <property type="term" value="F:iron-sulfur cluster binding"/>
    <property type="evidence" value="ECO:0007669"/>
    <property type="project" value="UniProtKB-KW"/>
</dbReference>
<dbReference type="SUPFAM" id="SSF102114">
    <property type="entry name" value="Radical SAM enzymes"/>
    <property type="match status" value="1"/>
</dbReference>
<evidence type="ECO:0000256" key="4">
    <source>
        <dbReference type="ARBA" id="ARBA00023014"/>
    </source>
</evidence>
<dbReference type="InterPro" id="IPR058240">
    <property type="entry name" value="rSAM_sf"/>
</dbReference>
<dbReference type="InterPro" id="IPR023867">
    <property type="entry name" value="Sulphatase_maturase_rSAM"/>
</dbReference>
<reference evidence="8" key="1">
    <citation type="submission" date="2014-09" db="EMBL/GenBank/DDBJ databases">
        <title>Sequence of the Streptomyces nodosus genome.</title>
        <authorList>
            <person name="Sweeney P."/>
            <person name="Stephens N."/>
            <person name="Murphy C."/>
            <person name="Caffrey P."/>
        </authorList>
    </citation>
    <scope>NUCLEOTIDE SEQUENCE [LARGE SCALE GENOMIC DNA]</scope>
    <source>
        <strain evidence="8">ATCC 14899</strain>
    </source>
</reference>
<dbReference type="GO" id="GO:0016491">
    <property type="term" value="F:oxidoreductase activity"/>
    <property type="evidence" value="ECO:0007669"/>
    <property type="project" value="InterPro"/>
</dbReference>
<evidence type="ECO:0000313" key="6">
    <source>
        <dbReference type="EMBL" id="AJE39019.1"/>
    </source>
</evidence>
<gene>
    <name evidence="7" type="ORF">CP978_02735</name>
    <name evidence="6" type="ORF">SNOD_02365</name>
</gene>
<dbReference type="HOGENOM" id="CLU_009273_10_2_11"/>
<sequence length="409" mass="44789">MKPADGADPGRWPDDLLDVAALRTSGTRPLPFREFVVKVHSRCNLACTYCYVYEAADQLWRAQPHTMSPRTAEQVCSRIAEHAERHRPASVRVILHGGEPLLAGVPLLREMTRTLRRLMPGGTETDVVIQTNGTLLDTDVLRLCHEEDIRIAVSLDGTAEVHDRTRRDHAGRGSHARVAGALRRLAAPEHRRVWAGVLCTVDVTADPLATYEHLLSYDPPSVRLLLPLGNWTNRPPGRPEDPTETPYGQWLATVFDRWYTAPGPPVRIAFFESVLDLLLGGVTRTETIGGAPSQLAVVDTDGALTLSDQLKSAYEGADRSGLDVYRHTFDALLDHPGVVARQLAANGLAAQCRACPVGAVCGGGHYPHRYRADNGYLNPSVYCPDLMALIRHVADVLRADLDRAGGVRP</sequence>
<organism evidence="6 8">
    <name type="scientific">Streptomyces nodosus</name>
    <dbReference type="NCBI Taxonomy" id="40318"/>
    <lineage>
        <taxon>Bacteria</taxon>
        <taxon>Bacillati</taxon>
        <taxon>Actinomycetota</taxon>
        <taxon>Actinomycetes</taxon>
        <taxon>Kitasatosporales</taxon>
        <taxon>Streptomycetaceae</taxon>
        <taxon>Streptomyces</taxon>
    </lineage>
</organism>
<dbReference type="SFLD" id="SFLDS00029">
    <property type="entry name" value="Radical_SAM"/>
    <property type="match status" value="1"/>
</dbReference>
<dbReference type="Proteomes" id="UP000031526">
    <property type="component" value="Chromosome"/>
</dbReference>
<name>A0A0B5D7B6_9ACTN</name>
<dbReference type="SFLD" id="SFLDG01386">
    <property type="entry name" value="main_SPASM_domain-containing"/>
    <property type="match status" value="1"/>
</dbReference>
<keyword evidence="4" id="KW-0411">Iron-sulfur</keyword>
<keyword evidence="8" id="KW-1185">Reference proteome</keyword>
<dbReference type="GO" id="GO:0046872">
    <property type="term" value="F:metal ion binding"/>
    <property type="evidence" value="ECO:0007669"/>
    <property type="project" value="UniProtKB-KW"/>
</dbReference>
<dbReference type="STRING" id="40318.SNOD_02365"/>
<dbReference type="InterPro" id="IPR026335">
    <property type="entry name" value="rSAM_SPASM_FxsB"/>
</dbReference>
<keyword evidence="3" id="KW-0408">Iron</keyword>
<protein>
    <submittedName>
        <fullName evidence="6">Fe-S oxidoreductase</fullName>
    </submittedName>
    <submittedName>
        <fullName evidence="7">FxsB family radical SAM/SPASM domain protein</fullName>
    </submittedName>
</protein>
<reference evidence="7 9" key="3">
    <citation type="submission" date="2017-09" db="EMBL/GenBank/DDBJ databases">
        <title>Streptomyces genome completion.</title>
        <authorList>
            <person name="Lee N."/>
            <person name="Cho B.-K."/>
        </authorList>
    </citation>
    <scope>NUCLEOTIDE SEQUENCE [LARGE SCALE GENOMIC DNA]</scope>
    <source>
        <strain evidence="7 9">ATCC 14899</strain>
    </source>
</reference>
<evidence type="ECO:0000256" key="1">
    <source>
        <dbReference type="ARBA" id="ARBA00022691"/>
    </source>
</evidence>
<keyword evidence="1" id="KW-0949">S-adenosyl-L-methionine</keyword>
<dbReference type="EMBL" id="CP023747">
    <property type="protein sequence ID" value="QEV37602.1"/>
    <property type="molecule type" value="Genomic_DNA"/>
</dbReference>
<evidence type="ECO:0000313" key="8">
    <source>
        <dbReference type="Proteomes" id="UP000031526"/>
    </source>
</evidence>
<dbReference type="KEGG" id="snq:CP978_02735"/>
<dbReference type="SFLD" id="SFLDG01067">
    <property type="entry name" value="SPASM/twitch_domain_containing"/>
    <property type="match status" value="1"/>
</dbReference>
<reference evidence="6 8" key="2">
    <citation type="journal article" date="2016" name="Appl. Microbiol. Biotechnol.">
        <title>Exploiting the genome sequence of Streptomyces nodosus for enhanced antibiotic production.</title>
        <authorList>
            <person name="Sweeney P."/>
            <person name="Murphy C.D."/>
            <person name="Caffrey P."/>
        </authorList>
    </citation>
    <scope>NUCLEOTIDE SEQUENCE [LARGE SCALE GENOMIC DNA]</scope>
    <source>
        <strain evidence="6 8">ATCC 14899</strain>
    </source>
</reference>
<dbReference type="InterPro" id="IPR013785">
    <property type="entry name" value="Aldolase_TIM"/>
</dbReference>